<evidence type="ECO:0000313" key="3">
    <source>
        <dbReference type="Proteomes" id="UP001215280"/>
    </source>
</evidence>
<feature type="transmembrane region" description="Helical" evidence="1">
    <location>
        <begin position="12"/>
        <end position="29"/>
    </location>
</feature>
<protein>
    <submittedName>
        <fullName evidence="2">Uncharacterized protein</fullName>
    </submittedName>
</protein>
<keyword evidence="1" id="KW-0812">Transmembrane</keyword>
<dbReference type="EMBL" id="JARJLG010000129">
    <property type="protein sequence ID" value="KAJ7740004.1"/>
    <property type="molecule type" value="Genomic_DNA"/>
</dbReference>
<proteinExistence type="predicted"/>
<comment type="caution">
    <text evidence="2">The sequence shown here is derived from an EMBL/GenBank/DDBJ whole genome shotgun (WGS) entry which is preliminary data.</text>
</comment>
<name>A0AAD7IEG3_9AGAR</name>
<keyword evidence="3" id="KW-1185">Reference proteome</keyword>
<keyword evidence="1" id="KW-1133">Transmembrane helix</keyword>
<evidence type="ECO:0000313" key="2">
    <source>
        <dbReference type="EMBL" id="KAJ7740004.1"/>
    </source>
</evidence>
<reference evidence="2" key="1">
    <citation type="submission" date="2023-03" db="EMBL/GenBank/DDBJ databases">
        <title>Massive genome expansion in bonnet fungi (Mycena s.s.) driven by repeated elements and novel gene families across ecological guilds.</title>
        <authorList>
            <consortium name="Lawrence Berkeley National Laboratory"/>
            <person name="Harder C.B."/>
            <person name="Miyauchi S."/>
            <person name="Viragh M."/>
            <person name="Kuo A."/>
            <person name="Thoen E."/>
            <person name="Andreopoulos B."/>
            <person name="Lu D."/>
            <person name="Skrede I."/>
            <person name="Drula E."/>
            <person name="Henrissat B."/>
            <person name="Morin E."/>
            <person name="Kohler A."/>
            <person name="Barry K."/>
            <person name="LaButti K."/>
            <person name="Morin E."/>
            <person name="Salamov A."/>
            <person name="Lipzen A."/>
            <person name="Mereny Z."/>
            <person name="Hegedus B."/>
            <person name="Baldrian P."/>
            <person name="Stursova M."/>
            <person name="Weitz H."/>
            <person name="Taylor A."/>
            <person name="Grigoriev I.V."/>
            <person name="Nagy L.G."/>
            <person name="Martin F."/>
            <person name="Kauserud H."/>
        </authorList>
    </citation>
    <scope>NUCLEOTIDE SEQUENCE</scope>
    <source>
        <strain evidence="2">CBHHK188m</strain>
    </source>
</reference>
<dbReference type="Proteomes" id="UP001215280">
    <property type="component" value="Unassembled WGS sequence"/>
</dbReference>
<gene>
    <name evidence="2" type="ORF">DFH07DRAFT_839594</name>
</gene>
<evidence type="ECO:0000256" key="1">
    <source>
        <dbReference type="SAM" id="Phobius"/>
    </source>
</evidence>
<accession>A0AAD7IEG3</accession>
<organism evidence="2 3">
    <name type="scientific">Mycena maculata</name>
    <dbReference type="NCBI Taxonomy" id="230809"/>
    <lineage>
        <taxon>Eukaryota</taxon>
        <taxon>Fungi</taxon>
        <taxon>Dikarya</taxon>
        <taxon>Basidiomycota</taxon>
        <taxon>Agaricomycotina</taxon>
        <taxon>Agaricomycetes</taxon>
        <taxon>Agaricomycetidae</taxon>
        <taxon>Agaricales</taxon>
        <taxon>Marasmiineae</taxon>
        <taxon>Mycenaceae</taxon>
        <taxon>Mycena</taxon>
    </lineage>
</organism>
<sequence>MAFNFNTPSKIFRAFGGLFVLFGGGFYMARRIVSHRRANDLDNHRARESPRGLSMLPFRGLNDQRMQAKSRATTRAQVRKRTDGRRPWSACVSTFASARGVATAGPSWSYKLRRTSGQTQTPRNGVDTGARCLQLEREPLPRCAFSTRSIMHAFRRQTIPFNSVTTAYNSLSICVHCLCRGSRIIFQFPERSLS</sequence>
<dbReference type="AlphaFoldDB" id="A0AAD7IEG3"/>
<keyword evidence="1" id="KW-0472">Membrane</keyword>